<dbReference type="Pfam" id="PF00916">
    <property type="entry name" value="Sulfate_transp"/>
    <property type="match status" value="1"/>
</dbReference>
<evidence type="ECO:0000313" key="7">
    <source>
        <dbReference type="EMBL" id="GGG70302.1"/>
    </source>
</evidence>
<feature type="transmembrane region" description="Helical" evidence="5">
    <location>
        <begin position="111"/>
        <end position="129"/>
    </location>
</feature>
<keyword evidence="2 5" id="KW-0812">Transmembrane</keyword>
<evidence type="ECO:0000259" key="6">
    <source>
        <dbReference type="PROSITE" id="PS50801"/>
    </source>
</evidence>
<gene>
    <name evidence="7" type="ORF">GCM10011415_17360</name>
</gene>
<sequence>MEHWHATGSKIESPHRAELGENALTPGAHIRAALIRTRREIFSRPDWVRLVSLQTLRADLLAGLTGASLVLPQGIAFAAIAGLPPEYGFYASIIPTIIAALLGSSWHAVTGATTALSALVFGALAGSFVPGSPEFIAAAISMAFLVGLFQLLLGLMRMGTLVDFVSHSVMTGFVTGAALLIATSQLRHVLNLDLPRPDDPMAFARALAVGVPGADLAAVAVSVTAIAVGIAVKRIDRRLPHYLVALLAATLLGRWLAFKGAELTTVGAIESVLPVAAMPDLSPGLLRDIVSGSFAVAFVGLLEAVSIARAMAGKSGQMLDGNREFIGQGAANLVGSFFQAYPVSASFTRSAVNYDSGARTPLASIFSALLLVVILLLVAPLFSYVPIAGLAGVILLVAWRLVDFREIRHICSTSGVETLIAGATFFSTVFISLEFAIYTGVILSLLLFLARIAQPVIAVVAPHPEAPSRHMRSARLYDLDECPQLMITAMHGPLYFGTVEATRRDFHRFRTERPSQKHILFMTPSSSEMDLPAAELLVEEARKRQALGGSLHLKIGSLRALNKLARFRVVKALGREHVHMSKRDAIAEIIPELDPEICRTCQVRIFRECAGQPGGDAETSRQDL</sequence>
<dbReference type="GO" id="GO:0016020">
    <property type="term" value="C:membrane"/>
    <property type="evidence" value="ECO:0007669"/>
    <property type="project" value="UniProtKB-SubCell"/>
</dbReference>
<feature type="transmembrane region" description="Helical" evidence="5">
    <location>
        <begin position="135"/>
        <end position="156"/>
    </location>
</feature>
<proteinExistence type="predicted"/>
<accession>A0A8J2ZIV1</accession>
<dbReference type="Proteomes" id="UP000617145">
    <property type="component" value="Unassembled WGS sequence"/>
</dbReference>
<reference evidence="7" key="1">
    <citation type="journal article" date="2014" name="Int. J. Syst. Evol. Microbiol.">
        <title>Complete genome sequence of Corynebacterium casei LMG S-19264T (=DSM 44701T), isolated from a smear-ripened cheese.</title>
        <authorList>
            <consortium name="US DOE Joint Genome Institute (JGI-PGF)"/>
            <person name="Walter F."/>
            <person name="Albersmeier A."/>
            <person name="Kalinowski J."/>
            <person name="Ruckert C."/>
        </authorList>
    </citation>
    <scope>NUCLEOTIDE SEQUENCE</scope>
    <source>
        <strain evidence="7">CGMCC 1.15762</strain>
    </source>
</reference>
<dbReference type="PANTHER" id="PTHR11814">
    <property type="entry name" value="SULFATE TRANSPORTER"/>
    <property type="match status" value="1"/>
</dbReference>
<feature type="transmembrane region" description="Helical" evidence="5">
    <location>
        <begin position="60"/>
        <end position="81"/>
    </location>
</feature>
<evidence type="ECO:0000256" key="4">
    <source>
        <dbReference type="ARBA" id="ARBA00023136"/>
    </source>
</evidence>
<protein>
    <submittedName>
        <fullName evidence="7">Sulfate transporter</fullName>
    </submittedName>
</protein>
<dbReference type="SUPFAM" id="SSF52091">
    <property type="entry name" value="SpoIIaa-like"/>
    <property type="match status" value="1"/>
</dbReference>
<keyword evidence="3 5" id="KW-1133">Transmembrane helix</keyword>
<evidence type="ECO:0000256" key="5">
    <source>
        <dbReference type="SAM" id="Phobius"/>
    </source>
</evidence>
<evidence type="ECO:0000256" key="1">
    <source>
        <dbReference type="ARBA" id="ARBA00004141"/>
    </source>
</evidence>
<dbReference type="CDD" id="cd07042">
    <property type="entry name" value="STAS_SulP_like_sulfate_transporter"/>
    <property type="match status" value="1"/>
</dbReference>
<evidence type="ECO:0000256" key="3">
    <source>
        <dbReference type="ARBA" id="ARBA00022989"/>
    </source>
</evidence>
<dbReference type="EMBL" id="BMJV01000003">
    <property type="protein sequence ID" value="GGG70302.1"/>
    <property type="molecule type" value="Genomic_DNA"/>
</dbReference>
<feature type="transmembrane region" description="Helical" evidence="5">
    <location>
        <begin position="168"/>
        <end position="186"/>
    </location>
</feature>
<feature type="transmembrane region" description="Helical" evidence="5">
    <location>
        <begin position="414"/>
        <end position="431"/>
    </location>
</feature>
<dbReference type="InterPro" id="IPR001902">
    <property type="entry name" value="SLC26A/SulP_fam"/>
</dbReference>
<organism evidence="7 8">
    <name type="scientific">Salipiger pallidus</name>
    <dbReference type="NCBI Taxonomy" id="1775170"/>
    <lineage>
        <taxon>Bacteria</taxon>
        <taxon>Pseudomonadati</taxon>
        <taxon>Pseudomonadota</taxon>
        <taxon>Alphaproteobacteria</taxon>
        <taxon>Rhodobacterales</taxon>
        <taxon>Roseobacteraceae</taxon>
        <taxon>Salipiger</taxon>
    </lineage>
</organism>
<keyword evidence="8" id="KW-1185">Reference proteome</keyword>
<dbReference type="AlphaFoldDB" id="A0A8J2ZIV1"/>
<comment type="subcellular location">
    <subcellularLocation>
        <location evidence="1">Membrane</location>
        <topology evidence="1">Multi-pass membrane protein</topology>
    </subcellularLocation>
</comment>
<feature type="domain" description="STAS" evidence="6">
    <location>
        <begin position="475"/>
        <end position="589"/>
    </location>
</feature>
<keyword evidence="4 5" id="KW-0472">Membrane</keyword>
<feature type="transmembrane region" description="Helical" evidence="5">
    <location>
        <begin position="239"/>
        <end position="257"/>
    </location>
</feature>
<evidence type="ECO:0000313" key="8">
    <source>
        <dbReference type="Proteomes" id="UP000617145"/>
    </source>
</evidence>
<feature type="transmembrane region" description="Helical" evidence="5">
    <location>
        <begin position="87"/>
        <end position="104"/>
    </location>
</feature>
<feature type="transmembrane region" description="Helical" evidence="5">
    <location>
        <begin position="289"/>
        <end position="308"/>
    </location>
</feature>
<dbReference type="InterPro" id="IPR002645">
    <property type="entry name" value="STAS_dom"/>
</dbReference>
<dbReference type="PROSITE" id="PS50801">
    <property type="entry name" value="STAS"/>
    <property type="match status" value="1"/>
</dbReference>
<feature type="transmembrane region" description="Helical" evidence="5">
    <location>
        <begin position="206"/>
        <end position="232"/>
    </location>
</feature>
<name>A0A8J2ZIV1_9RHOB</name>
<dbReference type="GO" id="GO:0055085">
    <property type="term" value="P:transmembrane transport"/>
    <property type="evidence" value="ECO:0007669"/>
    <property type="project" value="InterPro"/>
</dbReference>
<dbReference type="InterPro" id="IPR011547">
    <property type="entry name" value="SLC26A/SulP_dom"/>
</dbReference>
<dbReference type="Gene3D" id="3.30.750.24">
    <property type="entry name" value="STAS domain"/>
    <property type="match status" value="1"/>
</dbReference>
<dbReference type="RefSeq" id="WP_188789835.1">
    <property type="nucleotide sequence ID" value="NZ_BMJV01000003.1"/>
</dbReference>
<reference evidence="7" key="2">
    <citation type="submission" date="2020-09" db="EMBL/GenBank/DDBJ databases">
        <authorList>
            <person name="Sun Q."/>
            <person name="Zhou Y."/>
        </authorList>
    </citation>
    <scope>NUCLEOTIDE SEQUENCE</scope>
    <source>
        <strain evidence="7">CGMCC 1.15762</strain>
    </source>
</reference>
<feature type="transmembrane region" description="Helical" evidence="5">
    <location>
        <begin position="360"/>
        <end position="378"/>
    </location>
</feature>
<evidence type="ECO:0000256" key="2">
    <source>
        <dbReference type="ARBA" id="ARBA00022692"/>
    </source>
</evidence>
<comment type="caution">
    <text evidence="7">The sequence shown here is derived from an EMBL/GenBank/DDBJ whole genome shotgun (WGS) entry which is preliminary data.</text>
</comment>
<dbReference type="InterPro" id="IPR036513">
    <property type="entry name" value="STAS_dom_sf"/>
</dbReference>